<proteinExistence type="predicted"/>
<evidence type="ECO:0000313" key="1">
    <source>
        <dbReference type="EMBL" id="QJA04479.1"/>
    </source>
</evidence>
<dbReference type="RefSeq" id="WP_008728335.1">
    <property type="nucleotide sequence ID" value="NZ_BAAACC010000023.1"/>
</dbReference>
<name>A0AAP9MKQ4_CLOIN</name>
<accession>A0AAP9MKQ4</accession>
<dbReference type="EMBL" id="CP048838">
    <property type="protein sequence ID" value="QJA04479.1"/>
    <property type="molecule type" value="Genomic_DNA"/>
</dbReference>
<dbReference type="AlphaFoldDB" id="A0AAP9MKQ4"/>
<dbReference type="GeneID" id="61927796"/>
<organism evidence="1 2">
    <name type="scientific">Clostridium innocuum</name>
    <dbReference type="NCBI Taxonomy" id="1522"/>
    <lineage>
        <taxon>Bacteria</taxon>
        <taxon>Bacillati</taxon>
        <taxon>Bacillota</taxon>
        <taxon>Clostridia</taxon>
        <taxon>Eubacteriales</taxon>
        <taxon>Clostridiaceae</taxon>
        <taxon>Clostridium</taxon>
    </lineage>
</organism>
<gene>
    <name evidence="1" type="ORF">G4D54_19625</name>
</gene>
<evidence type="ECO:0000313" key="2">
    <source>
        <dbReference type="Proteomes" id="UP000503330"/>
    </source>
</evidence>
<dbReference type="Proteomes" id="UP000503330">
    <property type="component" value="Chromosome"/>
</dbReference>
<sequence length="63" mass="7482">MSNQKLNDKQKALFEEWVKKDQELEASFPPLKGQQLSTRKVLPKRKLLEEYKKKIREAADKHS</sequence>
<protein>
    <submittedName>
        <fullName evidence="1">Uncharacterized protein</fullName>
    </submittedName>
</protein>
<reference evidence="1 2" key="1">
    <citation type="submission" date="2020-02" db="EMBL/GenBank/DDBJ databases">
        <authorList>
            <person name="Kociolek L.K."/>
            <person name="Ozer E.A."/>
        </authorList>
    </citation>
    <scope>NUCLEOTIDE SEQUENCE [LARGE SCALE GENOMIC DNA]</scope>
    <source>
        <strain evidence="1 2">ATCC 14501</strain>
    </source>
</reference>